<reference evidence="4" key="2">
    <citation type="submission" date="2018-05" db="EMBL/GenBank/DDBJ databases">
        <title>OgluRS3 (Oryza glumaepatula Reference Sequence Version 3).</title>
        <authorList>
            <person name="Zhang J."/>
            <person name="Kudrna D."/>
            <person name="Lee S."/>
            <person name="Talag J."/>
            <person name="Welchert J."/>
            <person name="Wing R.A."/>
        </authorList>
    </citation>
    <scope>NUCLEOTIDE SEQUENCE [LARGE SCALE GENOMIC DNA]</scope>
</reference>
<dbReference type="Gramene" id="OGLUM08G01540.1">
    <property type="protein sequence ID" value="OGLUM08G01540.1"/>
    <property type="gene ID" value="OGLUM08G01540"/>
</dbReference>
<proteinExistence type="predicted"/>
<reference evidence="4" key="1">
    <citation type="submission" date="2015-04" db="UniProtKB">
        <authorList>
            <consortium name="EnsemblPlants"/>
        </authorList>
    </citation>
    <scope>IDENTIFICATION</scope>
</reference>
<sequence>MEQKIKFKEEPSAPAPATESHHCVLRVTVSQIIYPVTFEVLHQVYDIYGAVAVQVLAVSTWQVKALVSFMSSHDAERAWSATHGRNIYDGGCLLDVQHVQIFPEDGVTTMLTTCSTMLPSSATTRPVAESTAVASERMFPATTASYVPSITSAAMLTPVPFNETKEAKADMGKVEDKSIKTFHDMCVEIKDMINQMLETCHNSKVEPTLGNDLTGVADVSCTTNDLIPIALEASQEADGDGNDLAMEDDCVEYTTVETKLCPVLSINDQWMDHKEKASFDMQWKCGGISASPTMATSFSSQLQRFICRAEARTMATFLAQSRELLESWFILVASWLSLICTPYDEKMQVKAPWPPPAREVQRHPNIKQVIDPWPLLQLASAKETPWVSFQRHLFKAQLRESWGLPQVEQTIDTTDNDCAINKLINSKQMWYLCERFGVIVLVRDSIQLRTKRLRKIKETVKVKRREEIRAKVDASESEIHKKK</sequence>
<dbReference type="eggNOG" id="KOG1190">
    <property type="taxonomic scope" value="Eukaryota"/>
</dbReference>
<dbReference type="InterPro" id="IPR035979">
    <property type="entry name" value="RBD_domain_sf"/>
</dbReference>
<keyword evidence="1" id="KW-0677">Repeat</keyword>
<dbReference type="Gene3D" id="3.30.70.330">
    <property type="match status" value="1"/>
</dbReference>
<organism evidence="4">
    <name type="scientific">Oryza glumipatula</name>
    <dbReference type="NCBI Taxonomy" id="40148"/>
    <lineage>
        <taxon>Eukaryota</taxon>
        <taxon>Viridiplantae</taxon>
        <taxon>Streptophyta</taxon>
        <taxon>Embryophyta</taxon>
        <taxon>Tracheophyta</taxon>
        <taxon>Spermatophyta</taxon>
        <taxon>Magnoliopsida</taxon>
        <taxon>Liliopsida</taxon>
        <taxon>Poales</taxon>
        <taxon>Poaceae</taxon>
        <taxon>BOP clade</taxon>
        <taxon>Oryzoideae</taxon>
        <taxon>Oryzeae</taxon>
        <taxon>Oryzinae</taxon>
        <taxon>Oryza</taxon>
    </lineage>
</organism>
<dbReference type="Proteomes" id="UP000026961">
    <property type="component" value="Chromosome 8"/>
</dbReference>
<dbReference type="GO" id="GO:0003723">
    <property type="term" value="F:RNA binding"/>
    <property type="evidence" value="ECO:0007669"/>
    <property type="project" value="UniProtKB-KW"/>
</dbReference>
<evidence type="ECO:0000313" key="4">
    <source>
        <dbReference type="EnsemblPlants" id="OGLUM08G01540.1"/>
    </source>
</evidence>
<dbReference type="Pfam" id="PF11835">
    <property type="entry name" value="RRM_8"/>
    <property type="match status" value="1"/>
</dbReference>
<evidence type="ECO:0000313" key="5">
    <source>
        <dbReference type="Proteomes" id="UP000026961"/>
    </source>
</evidence>
<dbReference type="AlphaFoldDB" id="A0A0E0AQA0"/>
<dbReference type="InterPro" id="IPR012677">
    <property type="entry name" value="Nucleotide-bd_a/b_plait_sf"/>
</dbReference>
<dbReference type="HOGENOM" id="CLU_565486_0_0_1"/>
<evidence type="ECO:0000256" key="1">
    <source>
        <dbReference type="ARBA" id="ARBA00022737"/>
    </source>
</evidence>
<name>A0A0E0AQA0_9ORYZ</name>
<keyword evidence="5" id="KW-1185">Reference proteome</keyword>
<dbReference type="EnsemblPlants" id="OGLUM08G01540.1">
    <property type="protein sequence ID" value="OGLUM08G01540.1"/>
    <property type="gene ID" value="OGLUM08G01540"/>
</dbReference>
<evidence type="ECO:0000256" key="2">
    <source>
        <dbReference type="ARBA" id="ARBA00022884"/>
    </source>
</evidence>
<evidence type="ECO:0000259" key="3">
    <source>
        <dbReference type="Pfam" id="PF11835"/>
    </source>
</evidence>
<dbReference type="CDD" id="cd12422">
    <property type="entry name" value="RRM2_PTBP1_hnRNPL_like"/>
    <property type="match status" value="1"/>
</dbReference>
<dbReference type="STRING" id="40148.A0A0E0AQA0"/>
<dbReference type="PANTHER" id="PTHR15592">
    <property type="entry name" value="MATRIN 3/NUCLEAR PROTEIN 220-RELATED"/>
    <property type="match status" value="1"/>
</dbReference>
<protein>
    <recommendedName>
        <fullName evidence="3">PTBP1-like RNA recognition motif 2 domain-containing protein</fullName>
    </recommendedName>
</protein>
<feature type="domain" description="PTBP1-like RNA recognition motif 2" evidence="3">
    <location>
        <begin position="21"/>
        <end position="101"/>
    </location>
</feature>
<accession>A0A0E0AQA0</accession>
<dbReference type="InterPro" id="IPR021790">
    <property type="entry name" value="PTBP1-like_RRM2"/>
</dbReference>
<keyword evidence="2" id="KW-0694">RNA-binding</keyword>
<dbReference type="SUPFAM" id="SSF54928">
    <property type="entry name" value="RNA-binding domain, RBD"/>
    <property type="match status" value="1"/>
</dbReference>